<accession>A0A0D0EAK9</accession>
<dbReference type="Proteomes" id="UP000054538">
    <property type="component" value="Unassembled WGS sequence"/>
</dbReference>
<organism evidence="1 2">
    <name type="scientific">Paxillus rubicundulus Ve08.2h10</name>
    <dbReference type="NCBI Taxonomy" id="930991"/>
    <lineage>
        <taxon>Eukaryota</taxon>
        <taxon>Fungi</taxon>
        <taxon>Dikarya</taxon>
        <taxon>Basidiomycota</taxon>
        <taxon>Agaricomycotina</taxon>
        <taxon>Agaricomycetes</taxon>
        <taxon>Agaricomycetidae</taxon>
        <taxon>Boletales</taxon>
        <taxon>Paxilineae</taxon>
        <taxon>Paxillaceae</taxon>
        <taxon>Paxillus</taxon>
    </lineage>
</organism>
<evidence type="ECO:0000313" key="1">
    <source>
        <dbReference type="EMBL" id="KIK96700.1"/>
    </source>
</evidence>
<keyword evidence="2" id="KW-1185">Reference proteome</keyword>
<reference evidence="1 2" key="1">
    <citation type="submission" date="2014-04" db="EMBL/GenBank/DDBJ databases">
        <authorList>
            <consortium name="DOE Joint Genome Institute"/>
            <person name="Kuo A."/>
            <person name="Kohler A."/>
            <person name="Jargeat P."/>
            <person name="Nagy L.G."/>
            <person name="Floudas D."/>
            <person name="Copeland A."/>
            <person name="Barry K.W."/>
            <person name="Cichocki N."/>
            <person name="Veneault-Fourrey C."/>
            <person name="LaButti K."/>
            <person name="Lindquist E.A."/>
            <person name="Lipzen A."/>
            <person name="Lundell T."/>
            <person name="Morin E."/>
            <person name="Murat C."/>
            <person name="Sun H."/>
            <person name="Tunlid A."/>
            <person name="Henrissat B."/>
            <person name="Grigoriev I.V."/>
            <person name="Hibbett D.S."/>
            <person name="Martin F."/>
            <person name="Nordberg H.P."/>
            <person name="Cantor M.N."/>
            <person name="Hua S.X."/>
        </authorList>
    </citation>
    <scope>NUCLEOTIDE SEQUENCE [LARGE SCALE GENOMIC DNA]</scope>
    <source>
        <strain evidence="1 2">Ve08.2h10</strain>
    </source>
</reference>
<proteinExistence type="predicted"/>
<dbReference type="AlphaFoldDB" id="A0A0D0EAK9"/>
<name>A0A0D0EAK9_9AGAM</name>
<sequence>MHQGNTSGFGPSCIPTVNEQGEEATIRSDIPSMISELDTGTRVEVLPWFSLGEISWQPPSQFLSRVLGTVPSFRARVGGNIRAVGFHGS</sequence>
<evidence type="ECO:0000313" key="2">
    <source>
        <dbReference type="Proteomes" id="UP000054538"/>
    </source>
</evidence>
<dbReference type="EMBL" id="KN824973">
    <property type="protein sequence ID" value="KIK96700.1"/>
    <property type="molecule type" value="Genomic_DNA"/>
</dbReference>
<dbReference type="HOGENOM" id="CLU_2455389_0_0_1"/>
<protein>
    <submittedName>
        <fullName evidence="1">Unplaced genomic scaffold scaffold_151, whole genome shotgun sequence</fullName>
    </submittedName>
</protein>
<gene>
    <name evidence="1" type="ORF">PAXRUDRAFT_825678</name>
</gene>
<dbReference type="InParanoid" id="A0A0D0EAK9"/>
<reference evidence="2" key="2">
    <citation type="submission" date="2015-01" db="EMBL/GenBank/DDBJ databases">
        <title>Evolutionary Origins and Diversification of the Mycorrhizal Mutualists.</title>
        <authorList>
            <consortium name="DOE Joint Genome Institute"/>
            <consortium name="Mycorrhizal Genomics Consortium"/>
            <person name="Kohler A."/>
            <person name="Kuo A."/>
            <person name="Nagy L.G."/>
            <person name="Floudas D."/>
            <person name="Copeland A."/>
            <person name="Barry K.W."/>
            <person name="Cichocki N."/>
            <person name="Veneault-Fourrey C."/>
            <person name="LaButti K."/>
            <person name="Lindquist E.A."/>
            <person name="Lipzen A."/>
            <person name="Lundell T."/>
            <person name="Morin E."/>
            <person name="Murat C."/>
            <person name="Riley R."/>
            <person name="Ohm R."/>
            <person name="Sun H."/>
            <person name="Tunlid A."/>
            <person name="Henrissat B."/>
            <person name="Grigoriev I.V."/>
            <person name="Hibbett D.S."/>
            <person name="Martin F."/>
        </authorList>
    </citation>
    <scope>NUCLEOTIDE SEQUENCE [LARGE SCALE GENOMIC DNA]</scope>
    <source>
        <strain evidence="2">Ve08.2h10</strain>
    </source>
</reference>